<sequence length="374" mass="41146">MVWQPRTEEERAYYSVPKPAPSLLAQLLHTPVPAGDPTWGRASLPRAPDEARTRATHGHRDGKVRFGSTDGEWVAYQIWEPSHKANDRETDLVFCHGINDYGGKFAVHADKFLDEGYRVIVPDLPGHGRSTGIHVYNPEMEALADAVYAVIQDVALQDSKLVQEAGGSYTQTRKVFVAGQSLGGFTATLTCLKYGAPVDTSLPSASNASFRPTLSGGMFLCPMLAIAPDSRPSYLVELVARGLASIAGPLPFASANKGKNSEDPSVEEQFDQDPQTYSGKLRIATGLAVLSAVTDINTKLSHLRVPFLLCHGTGDRVTSHKGSERLLREAESEDKELKLYPDYQHILLRVGKDEKDDVRRQTVLNDMLDWLKRH</sequence>
<proteinExistence type="predicted"/>
<dbReference type="EMBL" id="PJQD01000035">
    <property type="protein sequence ID" value="POY73664.1"/>
    <property type="molecule type" value="Genomic_DNA"/>
</dbReference>
<evidence type="ECO:0000313" key="3">
    <source>
        <dbReference type="EMBL" id="POY73664.1"/>
    </source>
</evidence>
<feature type="compositionally biased region" description="Basic and acidic residues" evidence="1">
    <location>
        <begin position="47"/>
        <end position="64"/>
    </location>
</feature>
<organism evidence="3 4">
    <name type="scientific">Rhodotorula taiwanensis</name>
    <dbReference type="NCBI Taxonomy" id="741276"/>
    <lineage>
        <taxon>Eukaryota</taxon>
        <taxon>Fungi</taxon>
        <taxon>Dikarya</taxon>
        <taxon>Basidiomycota</taxon>
        <taxon>Pucciniomycotina</taxon>
        <taxon>Microbotryomycetes</taxon>
        <taxon>Sporidiobolales</taxon>
        <taxon>Sporidiobolaceae</taxon>
        <taxon>Rhodotorula</taxon>
    </lineage>
</organism>
<dbReference type="STRING" id="741276.A0A2S5BA69"/>
<dbReference type="Proteomes" id="UP000237144">
    <property type="component" value="Unassembled WGS sequence"/>
</dbReference>
<dbReference type="SUPFAM" id="SSF53474">
    <property type="entry name" value="alpha/beta-Hydrolases"/>
    <property type="match status" value="1"/>
</dbReference>
<gene>
    <name evidence="3" type="ORF">BMF94_3199</name>
</gene>
<dbReference type="AlphaFoldDB" id="A0A2S5BA69"/>
<dbReference type="Gene3D" id="3.40.50.1820">
    <property type="entry name" value="alpha/beta hydrolase"/>
    <property type="match status" value="1"/>
</dbReference>
<accession>A0A2S5BA69</accession>
<dbReference type="InterPro" id="IPR051044">
    <property type="entry name" value="MAG_DAG_Lipase"/>
</dbReference>
<evidence type="ECO:0000259" key="2">
    <source>
        <dbReference type="Pfam" id="PF12146"/>
    </source>
</evidence>
<evidence type="ECO:0000256" key="1">
    <source>
        <dbReference type="SAM" id="MobiDB-lite"/>
    </source>
</evidence>
<comment type="caution">
    <text evidence="3">The sequence shown here is derived from an EMBL/GenBank/DDBJ whole genome shotgun (WGS) entry which is preliminary data.</text>
</comment>
<name>A0A2S5BA69_9BASI</name>
<keyword evidence="4" id="KW-1185">Reference proteome</keyword>
<dbReference type="OrthoDB" id="10249433at2759"/>
<dbReference type="InterPro" id="IPR029058">
    <property type="entry name" value="AB_hydrolase_fold"/>
</dbReference>
<reference evidence="3 4" key="1">
    <citation type="journal article" date="2018" name="Front. Microbiol.">
        <title>Prospects for Fungal Bioremediation of Acidic Radioactive Waste Sites: Characterization and Genome Sequence of Rhodotorula taiwanensis MD1149.</title>
        <authorList>
            <person name="Tkavc R."/>
            <person name="Matrosova V.Y."/>
            <person name="Grichenko O.E."/>
            <person name="Gostincar C."/>
            <person name="Volpe R.P."/>
            <person name="Klimenkova P."/>
            <person name="Gaidamakova E.K."/>
            <person name="Zhou C.E."/>
            <person name="Stewart B.J."/>
            <person name="Lyman M.G."/>
            <person name="Malfatti S.A."/>
            <person name="Rubinfeld B."/>
            <person name="Courtot M."/>
            <person name="Singh J."/>
            <person name="Dalgard C.L."/>
            <person name="Hamilton T."/>
            <person name="Frey K.G."/>
            <person name="Gunde-Cimerman N."/>
            <person name="Dugan L."/>
            <person name="Daly M.J."/>
        </authorList>
    </citation>
    <scope>NUCLEOTIDE SEQUENCE [LARGE SCALE GENOMIC DNA]</scope>
    <source>
        <strain evidence="3 4">MD1149</strain>
    </source>
</reference>
<protein>
    <recommendedName>
        <fullName evidence="2">Serine aminopeptidase S33 domain-containing protein</fullName>
    </recommendedName>
</protein>
<feature type="region of interest" description="Disordered" evidence="1">
    <location>
        <begin position="36"/>
        <end position="64"/>
    </location>
</feature>
<dbReference type="InterPro" id="IPR022742">
    <property type="entry name" value="Hydrolase_4"/>
</dbReference>
<dbReference type="PANTHER" id="PTHR11614">
    <property type="entry name" value="PHOSPHOLIPASE-RELATED"/>
    <property type="match status" value="1"/>
</dbReference>
<feature type="domain" description="Serine aminopeptidase S33" evidence="2">
    <location>
        <begin position="92"/>
        <end position="348"/>
    </location>
</feature>
<evidence type="ECO:0000313" key="4">
    <source>
        <dbReference type="Proteomes" id="UP000237144"/>
    </source>
</evidence>
<dbReference type="Pfam" id="PF12146">
    <property type="entry name" value="Hydrolase_4"/>
    <property type="match status" value="1"/>
</dbReference>